<name>A0A8G0KSM2_9FLAO</name>
<accession>A0A8G0KSM2</accession>
<dbReference type="Proteomes" id="UP000824721">
    <property type="component" value="Chromosome"/>
</dbReference>
<dbReference type="AlphaFoldDB" id="A0A8G0KSM2"/>
<evidence type="ECO:0000313" key="1">
    <source>
        <dbReference type="EMBL" id="QYS88243.1"/>
    </source>
</evidence>
<dbReference type="EMBL" id="CP067378">
    <property type="protein sequence ID" value="QYS88243.1"/>
    <property type="molecule type" value="Genomic_DNA"/>
</dbReference>
<gene>
    <name evidence="1" type="ORF">JJC05_10770</name>
</gene>
<protein>
    <submittedName>
        <fullName evidence="1">Uncharacterized protein</fullName>
    </submittedName>
</protein>
<proteinExistence type="predicted"/>
<reference evidence="1" key="1">
    <citation type="submission" date="2020-12" db="EMBL/GenBank/DDBJ databases">
        <title>Genome sequencing of genetic groups of Flavobacterium columnare.</title>
        <authorList>
            <person name="Waldbieser G.C."/>
            <person name="Griffin M.J."/>
            <person name="LaFrentz B.R."/>
        </authorList>
    </citation>
    <scope>NUCLEOTIDE SEQUENCE</scope>
    <source>
        <strain evidence="1">90-106</strain>
    </source>
</reference>
<organism evidence="1">
    <name type="scientific">Flavobacterium columnare</name>
    <dbReference type="NCBI Taxonomy" id="996"/>
    <lineage>
        <taxon>Bacteria</taxon>
        <taxon>Pseudomonadati</taxon>
        <taxon>Bacteroidota</taxon>
        <taxon>Flavobacteriia</taxon>
        <taxon>Flavobacteriales</taxon>
        <taxon>Flavobacteriaceae</taxon>
        <taxon>Flavobacterium</taxon>
    </lineage>
</organism>
<dbReference type="KEGG" id="fdv:JJC05_10770"/>
<sequence>MSETPVNDFVRVRHHTSSMGLKGIKNSGFINASRTMPYGVDVEFAPFLKPTNVNLGQAGRGSFIEFSISRSQMITPPPVYMGGVGNAGRIVTEGTPLNIQNANPSFVRWNWWPF</sequence>